<geneLocation type="plasmid" evidence="2 3">
    <name>pCY360</name>
</geneLocation>
<evidence type="ECO:0000313" key="2">
    <source>
        <dbReference type="EMBL" id="ADL36211.1"/>
    </source>
</evidence>
<dbReference type="HOGENOM" id="CLU_1615924_0_0_9"/>
<protein>
    <submittedName>
        <fullName evidence="2">Uncharacterized protein</fullName>
    </submittedName>
</protein>
<dbReference type="Proteomes" id="UP000001299">
    <property type="component" value="Plasmid pCY360"/>
</dbReference>
<evidence type="ECO:0000313" key="3">
    <source>
        <dbReference type="Proteomes" id="UP000001299"/>
    </source>
</evidence>
<gene>
    <name evidence="2" type="ordered locus">bpr_II274</name>
</gene>
<keyword evidence="1" id="KW-1133">Transmembrane helix</keyword>
<feature type="transmembrane region" description="Helical" evidence="1">
    <location>
        <begin position="6"/>
        <end position="27"/>
    </location>
</feature>
<sequence length="164" mass="18127">MVEEPIAKAFATFFIVLALALVPLMIITNSIDSMTRSAVESAVQDFSDNARSTGYITREEYDILKSKLAATNYAYRVEMLHRSKVVVPDDGILGYVTAYHAYGYDDIMETLEETGVYEMKNGDFYYIKLTSASDTIGSHIYGIFTGTPGYKLSIPAGGMVGNQR</sequence>
<dbReference type="KEGG" id="bpb:bpr_II274"/>
<accession>E0S479</accession>
<keyword evidence="1" id="KW-0472">Membrane</keyword>
<keyword evidence="1" id="KW-0812">Transmembrane</keyword>
<evidence type="ECO:0000256" key="1">
    <source>
        <dbReference type="SAM" id="Phobius"/>
    </source>
</evidence>
<reference evidence="2 3" key="1">
    <citation type="journal article" date="2010" name="PLoS ONE">
        <title>The glycobiome of the rumen bacterium Butyrivibrio proteoclasticus B316(T) highlights adaptation to a polysaccharide-rich environment.</title>
        <authorList>
            <person name="Kelly W.J."/>
            <person name="Leahy S.C."/>
            <person name="Altermann E."/>
            <person name="Yeoman C.J."/>
            <person name="Dunne J.C."/>
            <person name="Kong Z."/>
            <person name="Pacheco D.M."/>
            <person name="Li D."/>
            <person name="Noel S.J."/>
            <person name="Moon C.D."/>
            <person name="Cookson A.L."/>
            <person name="Attwood G.T."/>
        </authorList>
    </citation>
    <scope>NUCLEOTIDE SEQUENCE [LARGE SCALE GENOMIC DNA]</scope>
    <source>
        <strain evidence="3">ATCC 51982 / DSM 14932 / B316</strain>
        <plasmid evidence="3">Plasmid pCY360</plasmid>
    </source>
</reference>
<keyword evidence="3" id="KW-1185">Reference proteome</keyword>
<name>E0S479_BUTPB</name>
<keyword evidence="2" id="KW-0614">Plasmid</keyword>
<dbReference type="EMBL" id="CP001812">
    <property type="protein sequence ID" value="ADL36211.1"/>
    <property type="molecule type" value="Genomic_DNA"/>
</dbReference>
<proteinExistence type="predicted"/>
<dbReference type="AlphaFoldDB" id="E0S479"/>
<dbReference type="RefSeq" id="WP_013282860.1">
    <property type="nucleotide sequence ID" value="NC_014389.1"/>
</dbReference>
<organism evidence="2 3">
    <name type="scientific">Butyrivibrio proteoclasticus (strain ATCC 51982 / DSM 14932 / B316)</name>
    <name type="common">Clostridium proteoclasticum</name>
    <dbReference type="NCBI Taxonomy" id="515622"/>
    <lineage>
        <taxon>Bacteria</taxon>
        <taxon>Bacillati</taxon>
        <taxon>Bacillota</taxon>
        <taxon>Clostridia</taxon>
        <taxon>Lachnospirales</taxon>
        <taxon>Lachnospiraceae</taxon>
        <taxon>Butyrivibrio</taxon>
    </lineage>
</organism>